<dbReference type="Proteomes" id="UP000824782">
    <property type="component" value="Unassembled WGS sequence"/>
</dbReference>
<gene>
    <name evidence="2" type="ORF">GDO81_002441</name>
</gene>
<accession>A0AAV7DKC7</accession>
<comment type="caution">
    <text evidence="2">The sequence shown here is derived from an EMBL/GenBank/DDBJ whole genome shotgun (WGS) entry which is preliminary data.</text>
</comment>
<feature type="domain" description="Synergin gamma C-terminal" evidence="1">
    <location>
        <begin position="116"/>
        <end position="144"/>
    </location>
</feature>
<dbReference type="AlphaFoldDB" id="A0AAV7DKC7"/>
<proteinExistence type="predicted"/>
<dbReference type="InterPro" id="IPR039656">
    <property type="entry name" value="SYNRG"/>
</dbReference>
<dbReference type="GO" id="GO:0030130">
    <property type="term" value="C:clathrin coat of trans-Golgi network vesicle"/>
    <property type="evidence" value="ECO:0007669"/>
    <property type="project" value="TreeGrafter"/>
</dbReference>
<dbReference type="Pfam" id="PF25999">
    <property type="entry name" value="SYNRG_C"/>
    <property type="match status" value="2"/>
</dbReference>
<organism evidence="2 3">
    <name type="scientific">Engystomops pustulosus</name>
    <name type="common">Tungara frog</name>
    <name type="synonym">Physalaemus pustulosus</name>
    <dbReference type="NCBI Taxonomy" id="76066"/>
    <lineage>
        <taxon>Eukaryota</taxon>
        <taxon>Metazoa</taxon>
        <taxon>Chordata</taxon>
        <taxon>Craniata</taxon>
        <taxon>Vertebrata</taxon>
        <taxon>Euteleostomi</taxon>
        <taxon>Amphibia</taxon>
        <taxon>Batrachia</taxon>
        <taxon>Anura</taxon>
        <taxon>Neobatrachia</taxon>
        <taxon>Hyloidea</taxon>
        <taxon>Leptodactylidae</taxon>
        <taxon>Leiuperinae</taxon>
        <taxon>Engystomops</taxon>
    </lineage>
</organism>
<protein>
    <recommendedName>
        <fullName evidence="1">Synergin gamma C-terminal domain-containing protein</fullName>
    </recommendedName>
</protein>
<dbReference type="PANTHER" id="PTHR15463">
    <property type="entry name" value="AP1 GAMMA SUBUNIT BINDING PROTEIN 1"/>
    <property type="match status" value="1"/>
</dbReference>
<reference evidence="2" key="1">
    <citation type="thesis" date="2020" institute="ProQuest LLC" country="789 East Eisenhower Parkway, Ann Arbor, MI, USA">
        <title>Comparative Genomics and Chromosome Evolution.</title>
        <authorList>
            <person name="Mudd A.B."/>
        </authorList>
    </citation>
    <scope>NUCLEOTIDE SEQUENCE</scope>
    <source>
        <strain evidence="2">237g6f4</strain>
        <tissue evidence="2">Blood</tissue>
    </source>
</reference>
<name>A0AAV7DKC7_ENGPU</name>
<feature type="domain" description="Synergin gamma C-terminal" evidence="1">
    <location>
        <begin position="10"/>
        <end position="108"/>
    </location>
</feature>
<keyword evidence="3" id="KW-1185">Reference proteome</keyword>
<sequence length="163" mass="18205">MAIEPSLLDACTAHLKTCLQNIHKVIQRANEILCSISQPSVCSEVLLSSRGADYISGVVEVYRLSKRMEGGMRTHNMDCERLRFVLRDIELSWNNLQAFLSICPSLLQTLFPPDVKNGMINIGGRSYHPCCANFWLHCVDPILPVPTCHSSCSACVKLNKDEL</sequence>
<dbReference type="EMBL" id="WNYA01000001">
    <property type="protein sequence ID" value="KAG8597954.1"/>
    <property type="molecule type" value="Genomic_DNA"/>
</dbReference>
<dbReference type="PANTHER" id="PTHR15463:SF2">
    <property type="entry name" value="SYNERGIN GAMMA"/>
    <property type="match status" value="1"/>
</dbReference>
<evidence type="ECO:0000259" key="1">
    <source>
        <dbReference type="Pfam" id="PF25999"/>
    </source>
</evidence>
<evidence type="ECO:0000313" key="3">
    <source>
        <dbReference type="Proteomes" id="UP000824782"/>
    </source>
</evidence>
<dbReference type="InterPro" id="IPR059024">
    <property type="entry name" value="SYNRG_C"/>
</dbReference>
<evidence type="ECO:0000313" key="2">
    <source>
        <dbReference type="EMBL" id="KAG8597954.1"/>
    </source>
</evidence>